<comment type="caution">
    <text evidence="2">The sequence shown here is derived from an EMBL/GenBank/DDBJ whole genome shotgun (WGS) entry which is preliminary data.</text>
</comment>
<accession>A0A2G8S4E9</accession>
<protein>
    <submittedName>
        <fullName evidence="2">Uncharacterized protein</fullName>
    </submittedName>
</protein>
<dbReference type="EMBL" id="AYKW01000023">
    <property type="protein sequence ID" value="PIL28438.1"/>
    <property type="molecule type" value="Genomic_DNA"/>
</dbReference>
<feature type="compositionally biased region" description="Low complexity" evidence="1">
    <location>
        <begin position="41"/>
        <end position="52"/>
    </location>
</feature>
<evidence type="ECO:0000256" key="1">
    <source>
        <dbReference type="SAM" id="MobiDB-lite"/>
    </source>
</evidence>
<dbReference type="AlphaFoldDB" id="A0A2G8S4E9"/>
<feature type="region of interest" description="Disordered" evidence="1">
    <location>
        <begin position="226"/>
        <end position="267"/>
    </location>
</feature>
<gene>
    <name evidence="2" type="ORF">GSI_08472</name>
</gene>
<name>A0A2G8S4E9_9APHY</name>
<dbReference type="Proteomes" id="UP000230002">
    <property type="component" value="Unassembled WGS sequence"/>
</dbReference>
<feature type="region of interest" description="Disordered" evidence="1">
    <location>
        <begin position="1"/>
        <end position="66"/>
    </location>
</feature>
<feature type="compositionally biased region" description="Basic and acidic residues" evidence="1">
    <location>
        <begin position="167"/>
        <end position="178"/>
    </location>
</feature>
<proteinExistence type="predicted"/>
<evidence type="ECO:0000313" key="2">
    <source>
        <dbReference type="EMBL" id="PIL28438.1"/>
    </source>
</evidence>
<reference evidence="2 3" key="1">
    <citation type="journal article" date="2015" name="Sci. Rep.">
        <title>Chromosome-level genome map provides insights into diverse defense mechanisms in the medicinal fungus Ganoderma sinense.</title>
        <authorList>
            <person name="Zhu Y."/>
            <person name="Xu J."/>
            <person name="Sun C."/>
            <person name="Zhou S."/>
            <person name="Xu H."/>
            <person name="Nelson D.R."/>
            <person name="Qian J."/>
            <person name="Song J."/>
            <person name="Luo H."/>
            <person name="Xiang L."/>
            <person name="Li Y."/>
            <person name="Xu Z."/>
            <person name="Ji A."/>
            <person name="Wang L."/>
            <person name="Lu S."/>
            <person name="Hayward A."/>
            <person name="Sun W."/>
            <person name="Li X."/>
            <person name="Schwartz D.C."/>
            <person name="Wang Y."/>
            <person name="Chen S."/>
        </authorList>
    </citation>
    <scope>NUCLEOTIDE SEQUENCE [LARGE SCALE GENOMIC DNA]</scope>
    <source>
        <strain evidence="2 3">ZZ0214-1</strain>
    </source>
</reference>
<feature type="region of interest" description="Disordered" evidence="1">
    <location>
        <begin position="372"/>
        <end position="412"/>
    </location>
</feature>
<sequence length="566" mass="61133">MSSCMGQSEVTSSSSGTGCAVAVPSDCPAPPPTFEPPLHDTTLSSTTGVVTGRARESGPASPSPLDQRIMSLNDEMLARGLQASYDAEGARITKRRREQGLQPIAALNVAGPSKKPRVLSGSDKLSRGLEALAAKPRTLEVLIKEFLELTHGMGVSITMPNGQSGSKQEHGLQEHEVQGADEDNESVLDTPTPATRKRPGRLNAYIVPTRVKLALARESTSVDVAGPVTRAAPVEPQEIIEISSGSEHGDDSGDDDENDDNGNGVPAVAPMVSRAASAISLTDSESDEEPTRTRKPIIRRIATPSDVIELTDSEDTSCVEPNPAKENMAASGLDVSTLARTHPGLMASRSPTCLTDLIPSDSSSEAADLFAEGAEDGDPYVSRKSRPRTAGSETQLQLTPGRRSAAPQLSSPTDDFVPFGDIYRFEIYPSLANLADGPLPVFNQATQWMLMVKIWYDDDLPPATKMITLDQRRCEINLAMYHIVRRIFDSIQIYQFQMWNPATTDWRLHALTADLEVSVEPGYHTVLIRLPFVSSLTAWPEIIGQTYGPCTTIERPARKGKERVPN</sequence>
<organism evidence="2 3">
    <name type="scientific">Ganoderma sinense ZZ0214-1</name>
    <dbReference type="NCBI Taxonomy" id="1077348"/>
    <lineage>
        <taxon>Eukaryota</taxon>
        <taxon>Fungi</taxon>
        <taxon>Dikarya</taxon>
        <taxon>Basidiomycota</taxon>
        <taxon>Agaricomycotina</taxon>
        <taxon>Agaricomycetes</taxon>
        <taxon>Polyporales</taxon>
        <taxon>Polyporaceae</taxon>
        <taxon>Ganoderma</taxon>
    </lineage>
</organism>
<dbReference type="OrthoDB" id="2754643at2759"/>
<feature type="compositionally biased region" description="Polar residues" evidence="1">
    <location>
        <begin position="1"/>
        <end position="17"/>
    </location>
</feature>
<feature type="region of interest" description="Disordered" evidence="1">
    <location>
        <begin position="157"/>
        <end position="201"/>
    </location>
</feature>
<evidence type="ECO:0000313" key="3">
    <source>
        <dbReference type="Proteomes" id="UP000230002"/>
    </source>
</evidence>
<keyword evidence="3" id="KW-1185">Reference proteome</keyword>